<proteinExistence type="predicted"/>
<evidence type="ECO:0000313" key="3">
    <source>
        <dbReference type="EMBL" id="KAA1078542.1"/>
    </source>
</evidence>
<feature type="compositionally biased region" description="Basic and acidic residues" evidence="1">
    <location>
        <begin position="1"/>
        <end position="15"/>
    </location>
</feature>
<evidence type="ECO:0000313" key="2">
    <source>
        <dbReference type="EMBL" id="KAA1072223.1"/>
    </source>
</evidence>
<dbReference type="EMBL" id="VDEP01000450">
    <property type="protein sequence ID" value="KAA1078542.1"/>
    <property type="molecule type" value="Genomic_DNA"/>
</dbReference>
<name>A0A5B0M7S2_PUCGR</name>
<dbReference type="AlphaFoldDB" id="A0A5B0M7S2"/>
<sequence length="111" mass="12851">MSDTTTIEKKEEESPTHVIAWVKPSGNKGHRSTTKTADTVEGNVISRIKHMHSRKMREFGYDKSMVQSNIFLWAGSSFPPSWHLFFLDYMVQFVVQLNPVEKYMELLLNNS</sequence>
<comment type="caution">
    <text evidence="2">The sequence shown here is derived from an EMBL/GenBank/DDBJ whole genome shotgun (WGS) entry which is preliminary data.</text>
</comment>
<evidence type="ECO:0000313" key="4">
    <source>
        <dbReference type="Proteomes" id="UP000324748"/>
    </source>
</evidence>
<reference evidence="4 5" key="1">
    <citation type="submission" date="2019-05" db="EMBL/GenBank/DDBJ databases">
        <title>Emergence of the Ug99 lineage of the wheat stem rust pathogen through somatic hybridization.</title>
        <authorList>
            <person name="Li F."/>
            <person name="Upadhyaya N.M."/>
            <person name="Sperschneider J."/>
            <person name="Matny O."/>
            <person name="Nguyen-Phuc H."/>
            <person name="Mago R."/>
            <person name="Raley C."/>
            <person name="Miller M.E."/>
            <person name="Silverstein K.A.T."/>
            <person name="Henningsen E."/>
            <person name="Hirsch C.D."/>
            <person name="Visser B."/>
            <person name="Pretorius Z.A."/>
            <person name="Steffenson B.J."/>
            <person name="Schwessinger B."/>
            <person name="Dodds P.N."/>
            <person name="Figueroa M."/>
        </authorList>
    </citation>
    <scope>NUCLEOTIDE SEQUENCE [LARGE SCALE GENOMIC DNA]</scope>
    <source>
        <strain evidence="2">21-0</strain>
        <strain evidence="3 5">Ug99</strain>
    </source>
</reference>
<protein>
    <submittedName>
        <fullName evidence="2">Uncharacterized protein</fullName>
    </submittedName>
</protein>
<evidence type="ECO:0000256" key="1">
    <source>
        <dbReference type="SAM" id="MobiDB-lite"/>
    </source>
</evidence>
<dbReference type="EMBL" id="VSWC01000170">
    <property type="protein sequence ID" value="KAA1072223.1"/>
    <property type="molecule type" value="Genomic_DNA"/>
</dbReference>
<dbReference type="Proteomes" id="UP000325313">
    <property type="component" value="Unassembled WGS sequence"/>
</dbReference>
<feature type="region of interest" description="Disordered" evidence="1">
    <location>
        <begin position="1"/>
        <end position="36"/>
    </location>
</feature>
<evidence type="ECO:0000313" key="5">
    <source>
        <dbReference type="Proteomes" id="UP000325313"/>
    </source>
</evidence>
<accession>A0A5B0M7S2</accession>
<organism evidence="2 4">
    <name type="scientific">Puccinia graminis f. sp. tritici</name>
    <dbReference type="NCBI Taxonomy" id="56615"/>
    <lineage>
        <taxon>Eukaryota</taxon>
        <taxon>Fungi</taxon>
        <taxon>Dikarya</taxon>
        <taxon>Basidiomycota</taxon>
        <taxon>Pucciniomycotina</taxon>
        <taxon>Pucciniomycetes</taxon>
        <taxon>Pucciniales</taxon>
        <taxon>Pucciniaceae</taxon>
        <taxon>Puccinia</taxon>
    </lineage>
</organism>
<keyword evidence="4" id="KW-1185">Reference proteome</keyword>
<gene>
    <name evidence="2" type="ORF">PGT21_030596</name>
    <name evidence="3" type="ORF">PGTUg99_010014</name>
</gene>
<dbReference type="Proteomes" id="UP000324748">
    <property type="component" value="Unassembled WGS sequence"/>
</dbReference>